<dbReference type="AlphaFoldDB" id="A0A378QW41"/>
<gene>
    <name evidence="1" type="ORF">NCTC12877_00226</name>
</gene>
<organism evidence="1 2">
    <name type="scientific">Moraxella caprae</name>
    <dbReference type="NCBI Taxonomy" id="90240"/>
    <lineage>
        <taxon>Bacteria</taxon>
        <taxon>Pseudomonadati</taxon>
        <taxon>Pseudomonadota</taxon>
        <taxon>Gammaproteobacteria</taxon>
        <taxon>Moraxellales</taxon>
        <taxon>Moraxellaceae</taxon>
        <taxon>Moraxella</taxon>
    </lineage>
</organism>
<evidence type="ECO:0000313" key="1">
    <source>
        <dbReference type="EMBL" id="STZ07263.1"/>
    </source>
</evidence>
<dbReference type="STRING" id="1122244.GCA_000426885_00179"/>
<name>A0A378QW41_9GAMM</name>
<dbReference type="EMBL" id="UGQB01000004">
    <property type="protein sequence ID" value="STZ07263.1"/>
    <property type="molecule type" value="Genomic_DNA"/>
</dbReference>
<protein>
    <submittedName>
        <fullName evidence="1">Uncharacterized protein</fullName>
    </submittedName>
</protein>
<sequence>MMSQELTHKLLTKNPYFNASGLTSSEANYICESIKETLNQFKMRLPT</sequence>
<proteinExistence type="predicted"/>
<evidence type="ECO:0000313" key="2">
    <source>
        <dbReference type="Proteomes" id="UP000254065"/>
    </source>
</evidence>
<accession>A0A378QW41</accession>
<reference evidence="1 2" key="1">
    <citation type="submission" date="2018-06" db="EMBL/GenBank/DDBJ databases">
        <authorList>
            <consortium name="Pathogen Informatics"/>
            <person name="Doyle S."/>
        </authorList>
    </citation>
    <scope>NUCLEOTIDE SEQUENCE [LARGE SCALE GENOMIC DNA]</scope>
    <source>
        <strain evidence="1 2">NCTC12877</strain>
    </source>
</reference>
<keyword evidence="2" id="KW-1185">Reference proteome</keyword>
<dbReference type="Proteomes" id="UP000254065">
    <property type="component" value="Unassembled WGS sequence"/>
</dbReference>